<evidence type="ECO:0000313" key="8">
    <source>
        <dbReference type="EMBL" id="NWH85006.1"/>
    </source>
</evidence>
<dbReference type="InterPro" id="IPR043502">
    <property type="entry name" value="DNA/RNA_pol_sf"/>
</dbReference>
<keyword evidence="4" id="KW-0255">Endonuclease</keyword>
<keyword evidence="1" id="KW-0808">Transferase</keyword>
<feature type="domain" description="Reverse transcriptase thumb" evidence="7">
    <location>
        <begin position="16"/>
        <end position="56"/>
    </location>
</feature>
<keyword evidence="2" id="KW-0548">Nucleotidyltransferase</keyword>
<dbReference type="SUPFAM" id="SSF56672">
    <property type="entry name" value="DNA/RNA polymerases"/>
    <property type="match status" value="1"/>
</dbReference>
<comment type="caution">
    <text evidence="8">The sequence shown here is derived from an EMBL/GenBank/DDBJ whole genome shotgun (WGS) entry which is preliminary data.</text>
</comment>
<dbReference type="GO" id="GO:0035613">
    <property type="term" value="F:RNA stem-loop binding"/>
    <property type="evidence" value="ECO:0007669"/>
    <property type="project" value="TreeGrafter"/>
</dbReference>
<dbReference type="GO" id="GO:0004519">
    <property type="term" value="F:endonuclease activity"/>
    <property type="evidence" value="ECO:0007669"/>
    <property type="project" value="UniProtKB-KW"/>
</dbReference>
<dbReference type="PANTHER" id="PTHR41694">
    <property type="entry name" value="ENDOGENOUS RETROVIRUS GROUP K MEMBER POL PROTEIN"/>
    <property type="match status" value="1"/>
</dbReference>
<evidence type="ECO:0000256" key="1">
    <source>
        <dbReference type="ARBA" id="ARBA00022679"/>
    </source>
</evidence>
<proteinExistence type="predicted"/>
<feature type="non-terminal residue" evidence="8">
    <location>
        <position position="1"/>
    </location>
</feature>
<evidence type="ECO:0000259" key="7">
    <source>
        <dbReference type="Pfam" id="PF06817"/>
    </source>
</evidence>
<organism evidence="8 9">
    <name type="scientific">Aegithalos caudatus</name>
    <name type="common">Long-tailed tit</name>
    <name type="synonym">Acredula caudata</name>
    <dbReference type="NCBI Taxonomy" id="73327"/>
    <lineage>
        <taxon>Eukaryota</taxon>
        <taxon>Metazoa</taxon>
        <taxon>Chordata</taxon>
        <taxon>Craniata</taxon>
        <taxon>Vertebrata</taxon>
        <taxon>Euteleostomi</taxon>
        <taxon>Archelosauria</taxon>
        <taxon>Archosauria</taxon>
        <taxon>Dinosauria</taxon>
        <taxon>Saurischia</taxon>
        <taxon>Theropoda</taxon>
        <taxon>Coelurosauria</taxon>
        <taxon>Aves</taxon>
        <taxon>Neognathae</taxon>
        <taxon>Neoaves</taxon>
        <taxon>Telluraves</taxon>
        <taxon>Australaves</taxon>
        <taxon>Passeriformes</taxon>
        <taxon>Sylvioidea</taxon>
        <taxon>Aegithalidae</taxon>
        <taxon>Aegithalos</taxon>
    </lineage>
</organism>
<dbReference type="InterPro" id="IPR010661">
    <property type="entry name" value="RVT_thumb"/>
</dbReference>
<dbReference type="GO" id="GO:0003964">
    <property type="term" value="F:RNA-directed DNA polymerase activity"/>
    <property type="evidence" value="ECO:0007669"/>
    <property type="project" value="UniProtKB-KW"/>
</dbReference>
<protein>
    <submittedName>
        <fullName evidence="8">POK18 protein</fullName>
    </submittedName>
</protein>
<name>A0A850XRI1_AEGCA</name>
<feature type="non-terminal residue" evidence="8">
    <location>
        <position position="56"/>
    </location>
</feature>
<evidence type="ECO:0000256" key="6">
    <source>
        <dbReference type="ARBA" id="ARBA00022918"/>
    </source>
</evidence>
<dbReference type="EMBL" id="WEIU01003880">
    <property type="protein sequence ID" value="NWH85006.1"/>
    <property type="molecule type" value="Genomic_DNA"/>
</dbReference>
<keyword evidence="5" id="KW-0378">Hydrolase</keyword>
<evidence type="ECO:0000256" key="3">
    <source>
        <dbReference type="ARBA" id="ARBA00022722"/>
    </source>
</evidence>
<evidence type="ECO:0000313" key="9">
    <source>
        <dbReference type="Proteomes" id="UP000628412"/>
    </source>
</evidence>
<evidence type="ECO:0000256" key="5">
    <source>
        <dbReference type="ARBA" id="ARBA00022801"/>
    </source>
</evidence>
<keyword evidence="3" id="KW-0540">Nuclease</keyword>
<dbReference type="AlphaFoldDB" id="A0A850XRI1"/>
<evidence type="ECO:0000256" key="4">
    <source>
        <dbReference type="ARBA" id="ARBA00022759"/>
    </source>
</evidence>
<accession>A0A850XRI1</accession>
<gene>
    <name evidence="8" type="primary">Ervk18_0</name>
    <name evidence="8" type="ORF">AEGCAU_R15220</name>
</gene>
<sequence length="56" mass="6555">PWKYLGYKITEQTITPQKLQFRENPKTLNEMQQLTGTINWIGPLLGVTNQDLHPLF</sequence>
<keyword evidence="9" id="KW-1185">Reference proteome</keyword>
<dbReference type="InterPro" id="IPR043128">
    <property type="entry name" value="Rev_trsase/Diguanyl_cyclase"/>
</dbReference>
<evidence type="ECO:0000256" key="2">
    <source>
        <dbReference type="ARBA" id="ARBA00022695"/>
    </source>
</evidence>
<dbReference type="PANTHER" id="PTHR41694:SF3">
    <property type="entry name" value="RNA-DIRECTED DNA POLYMERASE-RELATED"/>
    <property type="match status" value="1"/>
</dbReference>
<dbReference type="Gene3D" id="3.30.70.270">
    <property type="match status" value="1"/>
</dbReference>
<dbReference type="Pfam" id="PF06817">
    <property type="entry name" value="RVT_thumb"/>
    <property type="match status" value="1"/>
</dbReference>
<dbReference type="GO" id="GO:0016787">
    <property type="term" value="F:hydrolase activity"/>
    <property type="evidence" value="ECO:0007669"/>
    <property type="project" value="UniProtKB-KW"/>
</dbReference>
<keyword evidence="6" id="KW-0695">RNA-directed DNA polymerase</keyword>
<reference evidence="8" key="1">
    <citation type="submission" date="2019-10" db="EMBL/GenBank/DDBJ databases">
        <title>Bird 10,000 Genomes (B10K) Project - Family phase.</title>
        <authorList>
            <person name="Zhang G."/>
        </authorList>
    </citation>
    <scope>NUCLEOTIDE SEQUENCE</scope>
    <source>
        <strain evidence="8">B10K-DU-002-10</strain>
        <tissue evidence="8">Muscle</tissue>
    </source>
</reference>
<dbReference type="Proteomes" id="UP000628412">
    <property type="component" value="Unassembled WGS sequence"/>
</dbReference>